<feature type="domain" description="Penicillin-binding protein transpeptidase" evidence="5">
    <location>
        <begin position="263"/>
        <end position="589"/>
    </location>
</feature>
<protein>
    <submittedName>
        <fullName evidence="7">Peptidoglycan glycosyltransferase</fullName>
    </submittedName>
</protein>
<sequence>MKSKLVVFFGILLACLCALIGRIMYIEYHNGEEYKKLVLSKQDYDSKIIPYQRGDILDTNGTVLATSVAVYNIILDCKVLTSDEKYIEPTVTALLSCFPKKLKEEEIRKYIAEEQKRAYIILAKGLSYDEVQKFVKLQEEVDDKGKKKNPDINGVWFETEYKRSYPYKTLAADVIGFTSAGDVGTTGLEHYYDDVLNGINGREYGYLNSNSDYEKTVIAPEDGDSIVISIDENIQAIVEKKIAEFNEAYTNNKTKGPGAKNIAVVMQNPNTGEIIAMASYPTFDLSKPRDLSAYYTKKQIKKMSQEETYAALNEIWKNYCVTETYEPGSVQKPFTVACGLETGTVKQSDTFYCDGYEVFGPDKIHCFDRSGHGTETVEGALMDSCNDSLMQMSYQIGAEKFLEYQSIFGFGQKTGIDLPGEAYTASLIYTLDKIKPVDLATNSFGQNYNCTMVQMISAFSSLINGGTYYQPHMLKKIVDAKGNTVSTYSPIALKQTVSSSTSALIREYLYHTVTSGTATSAKVDGYSLGGKTGTAQKYPRAEKNYLVSFMGFAPYENPQFVIYCVIDTPNVEDQAHSSYALNLTREILKEVYPYMNIYPDEEKTGVNEGKDITGAVGHDDAQLQDENGDGSIQDNQIPEETPGQENQQNGQASQDEQDEQDDPDNPE</sequence>
<dbReference type="InterPro" id="IPR001460">
    <property type="entry name" value="PCN-bd_Tpept"/>
</dbReference>
<dbReference type="AlphaFoldDB" id="A0A2G3E415"/>
<dbReference type="EMBL" id="PDYG01000030">
    <property type="protein sequence ID" value="PHU37813.1"/>
    <property type="molecule type" value="Genomic_DNA"/>
</dbReference>
<keyword evidence="7" id="KW-0808">Transferase</keyword>
<dbReference type="InterPro" id="IPR050515">
    <property type="entry name" value="Beta-lactam/transpept"/>
</dbReference>
<name>A0A2G3E415_9FIRM</name>
<comment type="caution">
    <text evidence="7">The sequence shown here is derived from an EMBL/GenBank/DDBJ whole genome shotgun (WGS) entry which is preliminary data.</text>
</comment>
<dbReference type="InterPro" id="IPR012338">
    <property type="entry name" value="Beta-lactam/transpept-like"/>
</dbReference>
<gene>
    <name evidence="7" type="ORF">CSX02_05975</name>
</gene>
<organism evidence="7 8">
    <name type="scientific">Agathobacter ruminis</name>
    <dbReference type="NCBI Taxonomy" id="1712665"/>
    <lineage>
        <taxon>Bacteria</taxon>
        <taxon>Bacillati</taxon>
        <taxon>Bacillota</taxon>
        <taxon>Clostridia</taxon>
        <taxon>Lachnospirales</taxon>
        <taxon>Lachnospiraceae</taxon>
        <taxon>Agathobacter</taxon>
    </lineage>
</organism>
<accession>A0A2G3E415</accession>
<evidence type="ECO:0000256" key="4">
    <source>
        <dbReference type="SAM" id="MobiDB-lite"/>
    </source>
</evidence>
<dbReference type="RefSeq" id="WP_099386034.1">
    <property type="nucleotide sequence ID" value="NZ_JANSWH010000099.1"/>
</dbReference>
<dbReference type="PANTHER" id="PTHR30627">
    <property type="entry name" value="PEPTIDOGLYCAN D,D-TRANSPEPTIDASE"/>
    <property type="match status" value="1"/>
</dbReference>
<keyword evidence="3" id="KW-0472">Membrane</keyword>
<dbReference type="Proteomes" id="UP000224563">
    <property type="component" value="Unassembled WGS sequence"/>
</dbReference>
<dbReference type="Gene3D" id="3.40.710.10">
    <property type="entry name" value="DD-peptidase/beta-lactamase superfamily"/>
    <property type="match status" value="1"/>
</dbReference>
<dbReference type="Pfam" id="PF00905">
    <property type="entry name" value="Transpeptidase"/>
    <property type="match status" value="1"/>
</dbReference>
<dbReference type="Gene3D" id="3.90.1310.10">
    <property type="entry name" value="Penicillin-binding protein 2a (Domain 2)"/>
    <property type="match status" value="1"/>
</dbReference>
<dbReference type="PROSITE" id="PS51257">
    <property type="entry name" value="PROKAR_LIPOPROTEIN"/>
    <property type="match status" value="1"/>
</dbReference>
<dbReference type="SUPFAM" id="SSF56519">
    <property type="entry name" value="Penicillin binding protein dimerisation domain"/>
    <property type="match status" value="1"/>
</dbReference>
<dbReference type="InterPro" id="IPR036138">
    <property type="entry name" value="PBP_dimer_sf"/>
</dbReference>
<evidence type="ECO:0000313" key="7">
    <source>
        <dbReference type="EMBL" id="PHU37813.1"/>
    </source>
</evidence>
<keyword evidence="8" id="KW-1185">Reference proteome</keyword>
<evidence type="ECO:0000256" key="2">
    <source>
        <dbReference type="ARBA" id="ARBA00007171"/>
    </source>
</evidence>
<evidence type="ECO:0000313" key="8">
    <source>
        <dbReference type="Proteomes" id="UP000224563"/>
    </source>
</evidence>
<reference evidence="7 8" key="1">
    <citation type="submission" date="2017-10" db="EMBL/GenBank/DDBJ databases">
        <title>Resolving the taxonomy of Roseburia spp., Eubacterium rectale and Agathobacter spp. through phylogenomic analysis.</title>
        <authorList>
            <person name="Sheridan P.O."/>
            <person name="Walker A.W."/>
            <person name="Duncan S.H."/>
            <person name="Scott K.P."/>
            <person name="Toole P.W.O."/>
            <person name="Luis P."/>
            <person name="Flint H.J."/>
        </authorList>
    </citation>
    <scope>NUCLEOTIDE SEQUENCE [LARGE SCALE GENOMIC DNA]</scope>
    <source>
        <strain evidence="7 8">JK623</strain>
    </source>
</reference>
<proteinExistence type="inferred from homology"/>
<evidence type="ECO:0000256" key="3">
    <source>
        <dbReference type="ARBA" id="ARBA00023136"/>
    </source>
</evidence>
<dbReference type="GO" id="GO:0008658">
    <property type="term" value="F:penicillin binding"/>
    <property type="evidence" value="ECO:0007669"/>
    <property type="project" value="InterPro"/>
</dbReference>
<dbReference type="GO" id="GO:0016740">
    <property type="term" value="F:transferase activity"/>
    <property type="evidence" value="ECO:0007669"/>
    <property type="project" value="UniProtKB-KW"/>
</dbReference>
<feature type="compositionally biased region" description="Polar residues" evidence="4">
    <location>
        <begin position="630"/>
        <end position="653"/>
    </location>
</feature>
<dbReference type="GO" id="GO:0005886">
    <property type="term" value="C:plasma membrane"/>
    <property type="evidence" value="ECO:0007669"/>
    <property type="project" value="TreeGrafter"/>
</dbReference>
<evidence type="ECO:0000259" key="6">
    <source>
        <dbReference type="Pfam" id="PF03717"/>
    </source>
</evidence>
<feature type="compositionally biased region" description="Basic and acidic residues" evidence="4">
    <location>
        <begin position="601"/>
        <end position="621"/>
    </location>
</feature>
<feature type="compositionally biased region" description="Acidic residues" evidence="4">
    <location>
        <begin position="655"/>
        <end position="667"/>
    </location>
</feature>
<dbReference type="GO" id="GO:0071555">
    <property type="term" value="P:cell wall organization"/>
    <property type="evidence" value="ECO:0007669"/>
    <property type="project" value="TreeGrafter"/>
</dbReference>
<evidence type="ECO:0000256" key="1">
    <source>
        <dbReference type="ARBA" id="ARBA00004370"/>
    </source>
</evidence>
<dbReference type="Pfam" id="PF03717">
    <property type="entry name" value="PBP_dimer"/>
    <property type="match status" value="1"/>
</dbReference>
<comment type="similarity">
    <text evidence="2">Belongs to the transpeptidase family.</text>
</comment>
<reference evidence="7 8" key="2">
    <citation type="submission" date="2017-10" db="EMBL/GenBank/DDBJ databases">
        <authorList>
            <person name="Banno H."/>
            <person name="Chua N.-H."/>
        </authorList>
    </citation>
    <scope>NUCLEOTIDE SEQUENCE [LARGE SCALE GENOMIC DNA]</scope>
    <source>
        <strain evidence="7 8">JK623</strain>
    </source>
</reference>
<feature type="region of interest" description="Disordered" evidence="4">
    <location>
        <begin position="601"/>
        <end position="667"/>
    </location>
</feature>
<dbReference type="SUPFAM" id="SSF56601">
    <property type="entry name" value="beta-lactamase/transpeptidase-like"/>
    <property type="match status" value="1"/>
</dbReference>
<evidence type="ECO:0000259" key="5">
    <source>
        <dbReference type="Pfam" id="PF00905"/>
    </source>
</evidence>
<comment type="subcellular location">
    <subcellularLocation>
        <location evidence="1">Membrane</location>
    </subcellularLocation>
</comment>
<feature type="domain" description="Penicillin-binding protein dimerisation" evidence="6">
    <location>
        <begin position="49"/>
        <end position="212"/>
    </location>
</feature>
<dbReference type="InterPro" id="IPR005311">
    <property type="entry name" value="PBP_dimer"/>
</dbReference>